<evidence type="ECO:0000256" key="1">
    <source>
        <dbReference type="SAM" id="MobiDB-lite"/>
    </source>
</evidence>
<feature type="region of interest" description="Disordered" evidence="1">
    <location>
        <begin position="31"/>
        <end position="57"/>
    </location>
</feature>
<name>B9F976_ORYSJ</name>
<dbReference type="Proteomes" id="UP000007752">
    <property type="component" value="Chromosome 3"/>
</dbReference>
<proteinExistence type="predicted"/>
<reference evidence="2" key="1">
    <citation type="journal article" date="2005" name="PLoS Biol.">
        <title>The genomes of Oryza sativa: a history of duplications.</title>
        <authorList>
            <person name="Yu J."/>
            <person name="Wang J."/>
            <person name="Lin W."/>
            <person name="Li S."/>
            <person name="Li H."/>
            <person name="Zhou J."/>
            <person name="Ni P."/>
            <person name="Dong W."/>
            <person name="Hu S."/>
            <person name="Zeng C."/>
            <person name="Zhang J."/>
            <person name="Zhang Y."/>
            <person name="Li R."/>
            <person name="Xu Z."/>
            <person name="Li S."/>
            <person name="Li X."/>
            <person name="Zheng H."/>
            <person name="Cong L."/>
            <person name="Lin L."/>
            <person name="Yin J."/>
            <person name="Geng J."/>
            <person name="Li G."/>
            <person name="Shi J."/>
            <person name="Liu J."/>
            <person name="Lv H."/>
            <person name="Li J."/>
            <person name="Wang J."/>
            <person name="Deng Y."/>
            <person name="Ran L."/>
            <person name="Shi X."/>
            <person name="Wang X."/>
            <person name="Wu Q."/>
            <person name="Li C."/>
            <person name="Ren X."/>
            <person name="Wang J."/>
            <person name="Wang X."/>
            <person name="Li D."/>
            <person name="Liu D."/>
            <person name="Zhang X."/>
            <person name="Ji Z."/>
            <person name="Zhao W."/>
            <person name="Sun Y."/>
            <person name="Zhang Z."/>
            <person name="Bao J."/>
            <person name="Han Y."/>
            <person name="Dong L."/>
            <person name="Ji J."/>
            <person name="Chen P."/>
            <person name="Wu S."/>
            <person name="Liu J."/>
            <person name="Xiao Y."/>
            <person name="Bu D."/>
            <person name="Tan J."/>
            <person name="Yang L."/>
            <person name="Ye C."/>
            <person name="Zhang J."/>
            <person name="Xu J."/>
            <person name="Zhou Y."/>
            <person name="Yu Y."/>
            <person name="Zhang B."/>
            <person name="Zhuang S."/>
            <person name="Wei H."/>
            <person name="Liu B."/>
            <person name="Lei M."/>
            <person name="Yu H."/>
            <person name="Li Y."/>
            <person name="Xu H."/>
            <person name="Wei S."/>
            <person name="He X."/>
            <person name="Fang L."/>
            <person name="Zhang Z."/>
            <person name="Zhang Y."/>
            <person name="Huang X."/>
            <person name="Su Z."/>
            <person name="Tong W."/>
            <person name="Li J."/>
            <person name="Tong Z."/>
            <person name="Li S."/>
            <person name="Ye J."/>
            <person name="Wang L."/>
            <person name="Fang L."/>
            <person name="Lei T."/>
            <person name="Chen C."/>
            <person name="Chen H."/>
            <person name="Xu Z."/>
            <person name="Li H."/>
            <person name="Huang H."/>
            <person name="Zhang F."/>
            <person name="Xu H."/>
            <person name="Li N."/>
            <person name="Zhao C."/>
            <person name="Li S."/>
            <person name="Dong L."/>
            <person name="Huang Y."/>
            <person name="Li L."/>
            <person name="Xi Y."/>
            <person name="Qi Q."/>
            <person name="Li W."/>
            <person name="Zhang B."/>
            <person name="Hu W."/>
            <person name="Zhang Y."/>
            <person name="Tian X."/>
            <person name="Jiao Y."/>
            <person name="Liang X."/>
            <person name="Jin J."/>
            <person name="Gao L."/>
            <person name="Zheng W."/>
            <person name="Hao B."/>
            <person name="Liu S."/>
            <person name="Wang W."/>
            <person name="Yuan L."/>
            <person name="Cao M."/>
            <person name="McDermott J."/>
            <person name="Samudrala R."/>
            <person name="Wang J."/>
            <person name="Wong G.K."/>
            <person name="Yang H."/>
        </authorList>
    </citation>
    <scope>NUCLEOTIDE SEQUENCE [LARGE SCALE GENOMIC DNA]</scope>
</reference>
<evidence type="ECO:0000313" key="2">
    <source>
        <dbReference type="EMBL" id="EEE59324.1"/>
    </source>
</evidence>
<gene>
    <name evidence="2" type="ORF">OsJ_11388</name>
</gene>
<organism evidence="2">
    <name type="scientific">Oryza sativa subsp. japonica</name>
    <name type="common">Rice</name>
    <dbReference type="NCBI Taxonomy" id="39947"/>
    <lineage>
        <taxon>Eukaryota</taxon>
        <taxon>Viridiplantae</taxon>
        <taxon>Streptophyta</taxon>
        <taxon>Embryophyta</taxon>
        <taxon>Tracheophyta</taxon>
        <taxon>Spermatophyta</taxon>
        <taxon>Magnoliopsida</taxon>
        <taxon>Liliopsida</taxon>
        <taxon>Poales</taxon>
        <taxon>Poaceae</taxon>
        <taxon>BOP clade</taxon>
        <taxon>Oryzoideae</taxon>
        <taxon>Oryzeae</taxon>
        <taxon>Oryzinae</taxon>
        <taxon>Oryza</taxon>
        <taxon>Oryza sativa</taxon>
    </lineage>
</organism>
<accession>B9F976</accession>
<protein>
    <submittedName>
        <fullName evidence="2">Uncharacterized protein</fullName>
    </submittedName>
</protein>
<dbReference type="EMBL" id="CM000140">
    <property type="protein sequence ID" value="EEE59324.1"/>
    <property type="molecule type" value="Genomic_DNA"/>
</dbReference>
<feature type="compositionally biased region" description="Low complexity" evidence="1">
    <location>
        <begin position="37"/>
        <end position="50"/>
    </location>
</feature>
<sequence>MVVSGMDSNNGMAAFMLLGASEAPTTQQGDELQEGKVTSSAVAAVAPSDAMDQKNRWREDEVCCGGSGVLEGETGISRLDFGARARGGEGTTPTAHALASWNPRAPWNRRGFVLLRLVTSCLAEARFHPPHRHFP</sequence>
<dbReference type="AlphaFoldDB" id="B9F976"/>
<reference evidence="2" key="2">
    <citation type="submission" date="2008-12" db="EMBL/GenBank/DDBJ databases">
        <title>Improved gene annotation of the rice (Oryza sativa) genomes.</title>
        <authorList>
            <person name="Wang J."/>
            <person name="Li R."/>
            <person name="Fan W."/>
            <person name="Huang Q."/>
            <person name="Zhang J."/>
            <person name="Zhou Y."/>
            <person name="Hu Y."/>
            <person name="Zi S."/>
            <person name="Li J."/>
            <person name="Ni P."/>
            <person name="Zheng H."/>
            <person name="Zhang Y."/>
            <person name="Zhao M."/>
            <person name="Hao Q."/>
            <person name="McDermott J."/>
            <person name="Samudrala R."/>
            <person name="Kristiansen K."/>
            <person name="Wong G.K.-S."/>
        </authorList>
    </citation>
    <scope>NUCLEOTIDE SEQUENCE</scope>
</reference>